<feature type="compositionally biased region" description="Low complexity" evidence="4">
    <location>
        <begin position="353"/>
        <end position="363"/>
    </location>
</feature>
<evidence type="ECO:0000259" key="6">
    <source>
        <dbReference type="Pfam" id="PF13914"/>
    </source>
</evidence>
<dbReference type="Pfam" id="PF13914">
    <property type="entry name" value="Phostensin"/>
    <property type="match status" value="1"/>
</dbReference>
<dbReference type="GO" id="GO:0019254">
    <property type="term" value="P:carnitine metabolic process, CoA-linked"/>
    <property type="evidence" value="ECO:0007669"/>
    <property type="project" value="TreeGrafter"/>
</dbReference>
<dbReference type="PANTHER" id="PTHR22589">
    <property type="entry name" value="CARNITINE O-ACYLTRANSFERASE"/>
    <property type="match status" value="1"/>
</dbReference>
<protein>
    <recommendedName>
        <fullName evidence="9">Carnitine O-acetyltransferase b</fullName>
    </recommendedName>
</protein>
<accession>A0AAQ4RH51</accession>
<dbReference type="InterPro" id="IPR023213">
    <property type="entry name" value="CAT-like_dom_sf"/>
</dbReference>
<feature type="region of interest" description="Disordered" evidence="4">
    <location>
        <begin position="1"/>
        <end position="21"/>
    </location>
</feature>
<organism evidence="7 8">
    <name type="scientific">Gasterosteus aculeatus aculeatus</name>
    <name type="common">three-spined stickleback</name>
    <dbReference type="NCBI Taxonomy" id="481459"/>
    <lineage>
        <taxon>Eukaryota</taxon>
        <taxon>Metazoa</taxon>
        <taxon>Chordata</taxon>
        <taxon>Craniata</taxon>
        <taxon>Vertebrata</taxon>
        <taxon>Euteleostomi</taxon>
        <taxon>Actinopterygii</taxon>
        <taxon>Neopterygii</taxon>
        <taxon>Teleostei</taxon>
        <taxon>Neoteleostei</taxon>
        <taxon>Acanthomorphata</taxon>
        <taxon>Eupercaria</taxon>
        <taxon>Perciformes</taxon>
        <taxon>Cottioidei</taxon>
        <taxon>Gasterosteales</taxon>
        <taxon>Gasterosteidae</taxon>
        <taxon>Gasterosteus</taxon>
    </lineage>
</organism>
<feature type="compositionally biased region" description="Basic and acidic residues" evidence="4">
    <location>
        <begin position="232"/>
        <end position="245"/>
    </location>
</feature>
<reference evidence="7" key="2">
    <citation type="submission" date="2025-08" db="UniProtKB">
        <authorList>
            <consortium name="Ensembl"/>
        </authorList>
    </citation>
    <scope>IDENTIFICATION</scope>
</reference>
<dbReference type="InterPro" id="IPR025907">
    <property type="entry name" value="Phostensin/Taperin_PP1-bd_dom"/>
</dbReference>
<dbReference type="GO" id="GO:0004092">
    <property type="term" value="F:carnitine O-acetyltransferase activity"/>
    <property type="evidence" value="ECO:0007669"/>
    <property type="project" value="TreeGrafter"/>
</dbReference>
<dbReference type="InterPro" id="IPR000542">
    <property type="entry name" value="Carn_acyl_trans"/>
</dbReference>
<dbReference type="Proteomes" id="UP000007635">
    <property type="component" value="Chromosome X"/>
</dbReference>
<reference evidence="7" key="3">
    <citation type="submission" date="2025-09" db="UniProtKB">
        <authorList>
            <consortium name="Ensembl"/>
        </authorList>
    </citation>
    <scope>IDENTIFICATION</scope>
</reference>
<evidence type="ECO:0000259" key="5">
    <source>
        <dbReference type="Pfam" id="PF00755"/>
    </source>
</evidence>
<dbReference type="Gene3D" id="3.30.559.10">
    <property type="entry name" value="Chloramphenicol acetyltransferase-like domain"/>
    <property type="match status" value="1"/>
</dbReference>
<dbReference type="Pfam" id="PF00755">
    <property type="entry name" value="Carn_acyltransf"/>
    <property type="match status" value="1"/>
</dbReference>
<dbReference type="InterPro" id="IPR042231">
    <property type="entry name" value="Cho/carn_acyl_trans_2"/>
</dbReference>
<evidence type="ECO:0008006" key="9">
    <source>
        <dbReference type="Google" id="ProtNLM"/>
    </source>
</evidence>
<keyword evidence="3" id="KW-0012">Acyltransferase</keyword>
<reference evidence="7 8" key="1">
    <citation type="journal article" date="2021" name="G3 (Bethesda)">
        <title>Improved contiguity of the threespine stickleback genome using long-read sequencing.</title>
        <authorList>
            <person name="Nath S."/>
            <person name="Shaw D.E."/>
            <person name="White M.A."/>
        </authorList>
    </citation>
    <scope>NUCLEOTIDE SEQUENCE [LARGE SCALE GENOMIC DNA]</scope>
    <source>
        <strain evidence="7 8">Lake Benthic</strain>
    </source>
</reference>
<dbReference type="GO" id="GO:0019902">
    <property type="term" value="F:phosphatase binding"/>
    <property type="evidence" value="ECO:0007669"/>
    <property type="project" value="InterPro"/>
</dbReference>
<evidence type="ECO:0000313" key="7">
    <source>
        <dbReference type="Ensembl" id="ENSGACP00000062994.1"/>
    </source>
</evidence>
<feature type="compositionally biased region" description="Basic and acidic residues" evidence="4">
    <location>
        <begin position="1"/>
        <end position="13"/>
    </location>
</feature>
<dbReference type="Ensembl" id="ENSGACT00000071544.1">
    <property type="protein sequence ID" value="ENSGACP00000062994.1"/>
    <property type="gene ID" value="ENSGACG00000002769.2"/>
</dbReference>
<dbReference type="Gene3D" id="3.30.559.70">
    <property type="entry name" value="Choline/Carnitine o-acyltransferase, domain 2"/>
    <property type="match status" value="1"/>
</dbReference>
<feature type="compositionally biased region" description="Basic and acidic residues" evidence="4">
    <location>
        <begin position="69"/>
        <end position="90"/>
    </location>
</feature>
<proteinExistence type="inferred from homology"/>
<feature type="region of interest" description="Disordered" evidence="4">
    <location>
        <begin position="57"/>
        <end position="124"/>
    </location>
</feature>
<evidence type="ECO:0000256" key="1">
    <source>
        <dbReference type="ARBA" id="ARBA00005232"/>
    </source>
</evidence>
<sequence length="1016" mass="112468">MRKKPLEAERGQEDATAQTSTTAFDVTREVGVLKTCLQLPVSVPRSRATATALSEVFSDSFQIPEDENDPVKPVEEEPSCRRGQRENKEAESEEEAEKERSEEEAEEYAPAVDPVHFVSPSPPHPNSLEAMSRIYNMEPVGSRAGVCLRERAADIPPVHLVKAKPLVSNAQQRDGTALAGEDVCGVQSIQRHIEQFQLKEQETLRSCASPNGVLKDRETKGHQSPRVVLRNQVKDDETAPEKDQETSESNPNVSPRRVLSSTSPPKQANQTSTVTSSLLRSQSPDNGPKTSDYASSPASSPCSPSPAQSPSVSPSPTPSPTLFSIRSASGGQVKRGATITISPKKTAGGGAAGPTTGSAAEGAKPSKTSPQQAQVTSAAAEPGKKKYPTVEEIVVIGGYQNLDKSCLVKNKEAPKRASVRQELCFSSSVPPQPVPPLAQTLQGYLRTLEPLLPPDELSHTRRMVHEFGGPGGLAARLQKGLEKRARHANSWITPWWVQWAYLESRMPLPVHSNPAISLPRRDYNGWRSQLVFASKLIAGVLDFKDKIKTGQLPVDYMRGKPLCMELYPLLFSSCRIPGPKHDYVAHHGRSRRSPTHITVVRNYQFFQLEVYNSDGSRMTESQIHGQLLRIRAQSWKTDKEPMGILTSEHRHTWGEAYNRLLRDKLNKESVRLIETGLFSLCLDSPVMRISDEKYASRKAAQVLHGGGTFSNSGNRWFDKTLQFVVGEDGSWGLLYEAATAEGPPVANLLHHVLEYCEKPDPKRAPLVPLPMPKKLYFHIDREIKRDIEHAKQNLDILINDLDVNVFNFKRFGKELPKRHNLSPNSFIQVALQLAYYRVHAEVGPACDIASQRMFRGGRTEYIRSPTNETLKFILAFGDPSVTREAKLELFREAVDAYSDLTLKVLKGHGIDLHLLGLKLQAIEEGLSIPKIFMDTAYGLATHWKLRTGQVPANTDSVMCFGPLVPDGYAICYNPQSDHVHFSITAFNCCEETNAETLAVTLKDTLCQLQELLQPTV</sequence>
<keyword evidence="8" id="KW-1185">Reference proteome</keyword>
<dbReference type="GeneTree" id="ENSGT01150000286917"/>
<feature type="region of interest" description="Disordered" evidence="4">
    <location>
        <begin position="210"/>
        <end position="384"/>
    </location>
</feature>
<keyword evidence="2" id="KW-0808">Transferase</keyword>
<dbReference type="AlphaFoldDB" id="A0AAQ4RH51"/>
<evidence type="ECO:0000256" key="2">
    <source>
        <dbReference type="ARBA" id="ARBA00022679"/>
    </source>
</evidence>
<dbReference type="FunFam" id="3.30.559.70:FF:000002">
    <property type="entry name" value="Carnitine O-acetyltransferase"/>
    <property type="match status" value="1"/>
</dbReference>
<evidence type="ECO:0000256" key="4">
    <source>
        <dbReference type="SAM" id="MobiDB-lite"/>
    </source>
</evidence>
<name>A0AAQ4RH51_GASAC</name>
<dbReference type="SUPFAM" id="SSF52777">
    <property type="entry name" value="CoA-dependent acyltransferases"/>
    <property type="match status" value="2"/>
</dbReference>
<dbReference type="GO" id="GO:0005777">
    <property type="term" value="C:peroxisome"/>
    <property type="evidence" value="ECO:0007669"/>
    <property type="project" value="TreeGrafter"/>
</dbReference>
<comment type="similarity">
    <text evidence="1">Belongs to the carnitine/choline acetyltransferase family.</text>
</comment>
<dbReference type="InterPro" id="IPR039551">
    <property type="entry name" value="Cho/carn_acyl_trans"/>
</dbReference>
<feature type="compositionally biased region" description="Polar residues" evidence="4">
    <location>
        <begin position="247"/>
        <end position="293"/>
    </location>
</feature>
<feature type="domain" description="Phostensin/Taperin PP1-binding" evidence="6">
    <location>
        <begin position="328"/>
        <end position="419"/>
    </location>
</feature>
<dbReference type="PANTHER" id="PTHR22589:SF47">
    <property type="entry name" value="CHOLINE_CARNITINE ACYLTRANSFERASE DOMAIN-CONTAINING PROTEIN"/>
    <property type="match status" value="1"/>
</dbReference>
<evidence type="ECO:0000313" key="8">
    <source>
        <dbReference type="Proteomes" id="UP000007635"/>
    </source>
</evidence>
<feature type="compositionally biased region" description="Polar residues" evidence="4">
    <location>
        <begin position="321"/>
        <end position="330"/>
    </location>
</feature>
<evidence type="ECO:0000256" key="3">
    <source>
        <dbReference type="ARBA" id="ARBA00023315"/>
    </source>
</evidence>
<feature type="compositionally biased region" description="Polar residues" evidence="4">
    <location>
        <begin position="366"/>
        <end position="377"/>
    </location>
</feature>
<feature type="compositionally biased region" description="Acidic residues" evidence="4">
    <location>
        <begin position="91"/>
        <end position="107"/>
    </location>
</feature>
<feature type="domain" description="Choline/carnitine acyltransferase" evidence="5">
    <location>
        <begin position="433"/>
        <end position="1002"/>
    </location>
</feature>
<feature type="compositionally biased region" description="Low complexity" evidence="4">
    <location>
        <begin position="294"/>
        <end position="312"/>
    </location>
</feature>